<gene>
    <name evidence="9" type="primary">cyoE</name>
    <name evidence="10" type="ORF">CAP51_14415</name>
</gene>
<keyword evidence="7 9" id="KW-0472">Membrane</keyword>
<accession>A0A1Z9YUL7</accession>
<dbReference type="GO" id="GO:0048034">
    <property type="term" value="P:heme O biosynthetic process"/>
    <property type="evidence" value="ECO:0007669"/>
    <property type="project" value="UniProtKB-UniRule"/>
</dbReference>
<dbReference type="GO" id="GO:0008495">
    <property type="term" value="F:protoheme IX farnesyltransferase activity"/>
    <property type="evidence" value="ECO:0007669"/>
    <property type="project" value="UniProtKB-UniRule"/>
</dbReference>
<protein>
    <recommendedName>
        <fullName evidence="9">Protoheme IX farnesyltransferase</fullName>
        <ecNumber evidence="9">2.5.1.141</ecNumber>
    </recommendedName>
    <alternativeName>
        <fullName evidence="9">Heme B farnesyltransferase</fullName>
    </alternativeName>
    <alternativeName>
        <fullName evidence="9">Heme O synthase</fullName>
    </alternativeName>
</protein>
<comment type="subcellular location">
    <subcellularLocation>
        <location evidence="1 9">Cell membrane</location>
        <topology evidence="1 9">Multi-pass membrane protein</topology>
    </subcellularLocation>
</comment>
<dbReference type="Pfam" id="PF01040">
    <property type="entry name" value="UbiA"/>
    <property type="match status" value="1"/>
</dbReference>
<evidence type="ECO:0000256" key="4">
    <source>
        <dbReference type="ARBA" id="ARBA00022692"/>
    </source>
</evidence>
<proteinExistence type="inferred from homology"/>
<reference evidence="10 11" key="1">
    <citation type="submission" date="2017-05" db="EMBL/GenBank/DDBJ databases">
        <title>Acinetobacter populi ANC 5415 (= PBJ7), whole genome shotgun sequencing project.</title>
        <authorList>
            <person name="Nemec A."/>
            <person name="Radolfova-Krizova L."/>
        </authorList>
    </citation>
    <scope>NUCLEOTIDE SEQUENCE [LARGE SCALE GENOMIC DNA]</scope>
    <source>
        <strain evidence="10 11">PBJ7</strain>
    </source>
</reference>
<keyword evidence="2 9" id="KW-1003">Cell membrane</keyword>
<keyword evidence="3 9" id="KW-0808">Transferase</keyword>
<keyword evidence="11" id="KW-1185">Reference proteome</keyword>
<evidence type="ECO:0000256" key="2">
    <source>
        <dbReference type="ARBA" id="ARBA00022475"/>
    </source>
</evidence>
<feature type="transmembrane region" description="Helical" evidence="9">
    <location>
        <begin position="12"/>
        <end position="29"/>
    </location>
</feature>
<evidence type="ECO:0000256" key="8">
    <source>
        <dbReference type="ARBA" id="ARBA00047690"/>
    </source>
</evidence>
<dbReference type="AlphaFoldDB" id="A0A1Z9YUL7"/>
<feature type="transmembrane region" description="Helical" evidence="9">
    <location>
        <begin position="231"/>
        <end position="251"/>
    </location>
</feature>
<organism evidence="10 11">
    <name type="scientific">Acinetobacter populi</name>
    <dbReference type="NCBI Taxonomy" id="1582270"/>
    <lineage>
        <taxon>Bacteria</taxon>
        <taxon>Pseudomonadati</taxon>
        <taxon>Pseudomonadota</taxon>
        <taxon>Gammaproteobacteria</taxon>
        <taxon>Moraxellales</taxon>
        <taxon>Moraxellaceae</taxon>
        <taxon>Acinetobacter</taxon>
    </lineage>
</organism>
<evidence type="ECO:0000256" key="5">
    <source>
        <dbReference type="ARBA" id="ARBA00022989"/>
    </source>
</evidence>
<feature type="transmembrane region" description="Helical" evidence="9">
    <location>
        <begin position="208"/>
        <end position="225"/>
    </location>
</feature>
<dbReference type="NCBIfam" id="NF003348">
    <property type="entry name" value="PRK04375.1-1"/>
    <property type="match status" value="1"/>
</dbReference>
<keyword evidence="5 9" id="KW-1133">Transmembrane helix</keyword>
<evidence type="ECO:0000256" key="6">
    <source>
        <dbReference type="ARBA" id="ARBA00023133"/>
    </source>
</evidence>
<comment type="catalytic activity">
    <reaction evidence="8 9">
        <text>heme b + (2E,6E)-farnesyl diphosphate + H2O = Fe(II)-heme o + diphosphate</text>
        <dbReference type="Rhea" id="RHEA:28070"/>
        <dbReference type="ChEBI" id="CHEBI:15377"/>
        <dbReference type="ChEBI" id="CHEBI:33019"/>
        <dbReference type="ChEBI" id="CHEBI:60344"/>
        <dbReference type="ChEBI" id="CHEBI:60530"/>
        <dbReference type="ChEBI" id="CHEBI:175763"/>
        <dbReference type="EC" id="2.5.1.141"/>
    </reaction>
</comment>
<dbReference type="InterPro" id="IPR000537">
    <property type="entry name" value="UbiA_prenyltransferase"/>
</dbReference>
<keyword evidence="4 9" id="KW-0812">Transmembrane</keyword>
<dbReference type="EC" id="2.5.1.141" evidence="9"/>
<comment type="miscellaneous">
    <text evidence="9">Carbon 2 of the heme B porphyrin ring is defined according to the Fischer nomenclature.</text>
</comment>
<evidence type="ECO:0000256" key="9">
    <source>
        <dbReference type="HAMAP-Rule" id="MF_00154"/>
    </source>
</evidence>
<dbReference type="Proteomes" id="UP000196536">
    <property type="component" value="Unassembled WGS sequence"/>
</dbReference>
<evidence type="ECO:0000256" key="3">
    <source>
        <dbReference type="ARBA" id="ARBA00022679"/>
    </source>
</evidence>
<dbReference type="PANTHER" id="PTHR43448:SF2">
    <property type="entry name" value="PROTOHEME IX FARNESYLTRANSFERASE, MITOCHONDRIAL"/>
    <property type="match status" value="1"/>
</dbReference>
<comment type="pathway">
    <text evidence="9">Porphyrin-containing compound metabolism; heme O biosynthesis; heme O from protoheme: step 1/1.</text>
</comment>
<dbReference type="EMBL" id="NEXX01000006">
    <property type="protein sequence ID" value="OUY05908.1"/>
    <property type="molecule type" value="Genomic_DNA"/>
</dbReference>
<feature type="transmembrane region" description="Helical" evidence="9">
    <location>
        <begin position="35"/>
        <end position="59"/>
    </location>
</feature>
<dbReference type="CDD" id="cd13957">
    <property type="entry name" value="PT_UbiA_Cox10"/>
    <property type="match status" value="1"/>
</dbReference>
<feature type="transmembrane region" description="Helical" evidence="9">
    <location>
        <begin position="80"/>
        <end position="100"/>
    </location>
</feature>
<evidence type="ECO:0000313" key="10">
    <source>
        <dbReference type="EMBL" id="OUY05908.1"/>
    </source>
</evidence>
<evidence type="ECO:0000256" key="1">
    <source>
        <dbReference type="ARBA" id="ARBA00004651"/>
    </source>
</evidence>
<name>A0A1Z9YUL7_9GAMM</name>
<dbReference type="InterPro" id="IPR044878">
    <property type="entry name" value="UbiA_sf"/>
</dbReference>
<dbReference type="FunFam" id="1.10.357.140:FF:000001">
    <property type="entry name" value="Protoheme IX farnesyltransferase"/>
    <property type="match status" value="1"/>
</dbReference>
<dbReference type="Gene3D" id="1.10.357.140">
    <property type="entry name" value="UbiA prenyltransferase"/>
    <property type="match status" value="1"/>
</dbReference>
<sequence length="296" mass="33403">MLKQYLFLTKPGILFGNFVTTLGGFFLAAQGQVDLPLLIITIIGTTLVVASGCVFNNIIDQDIDQKMQRTRTRALVKKTISVPVAFIFANVLGLAGFAILFFMVNIYSFLFAALGFFVYVVLYSLWTKRTTIHQTIVGSISGACPPVIGYCAVANQFDYAALILLIGYAFWQMPHSWGIAIYRFDDYRNAHIPILPVARSIKRTKIESTIYVILFMACMNLLYYFGYANIWYAAILNVLCVYWIYLSLMGFKAENDQVWARTYFLFSVKLITIISLGFYFTASAPTQALIIPLPFL</sequence>
<dbReference type="PANTHER" id="PTHR43448">
    <property type="entry name" value="PROTOHEME IX FARNESYLTRANSFERASE, MITOCHONDRIAL"/>
    <property type="match status" value="1"/>
</dbReference>
<evidence type="ECO:0000313" key="11">
    <source>
        <dbReference type="Proteomes" id="UP000196536"/>
    </source>
</evidence>
<comment type="caution">
    <text evidence="10">The sequence shown here is derived from an EMBL/GenBank/DDBJ whole genome shotgun (WGS) entry which is preliminary data.</text>
</comment>
<comment type="function">
    <text evidence="9">Converts heme B (protoheme IX) to heme O by substitution of the vinyl group on carbon 2 of heme B porphyrin ring with a hydroxyethyl farnesyl side group.</text>
</comment>
<feature type="transmembrane region" description="Helical" evidence="9">
    <location>
        <begin position="106"/>
        <end position="126"/>
    </location>
</feature>
<dbReference type="PROSITE" id="PS00943">
    <property type="entry name" value="UBIA"/>
    <property type="match status" value="1"/>
</dbReference>
<dbReference type="UniPathway" id="UPA00834">
    <property type="reaction ID" value="UER00712"/>
</dbReference>
<keyword evidence="6 9" id="KW-0350">Heme biosynthesis</keyword>
<dbReference type="OrthoDB" id="9814417at2"/>
<dbReference type="GO" id="GO:0005886">
    <property type="term" value="C:plasma membrane"/>
    <property type="evidence" value="ECO:0007669"/>
    <property type="project" value="UniProtKB-SubCell"/>
</dbReference>
<feature type="transmembrane region" description="Helical" evidence="9">
    <location>
        <begin position="263"/>
        <end position="282"/>
    </location>
</feature>
<dbReference type="RefSeq" id="WP_087621464.1">
    <property type="nucleotide sequence ID" value="NZ_JAKVJF010000018.1"/>
</dbReference>
<dbReference type="InterPro" id="IPR030470">
    <property type="entry name" value="UbiA_prenylTrfase_CS"/>
</dbReference>
<dbReference type="HAMAP" id="MF_00154">
    <property type="entry name" value="CyoE_CtaB"/>
    <property type="match status" value="1"/>
</dbReference>
<evidence type="ECO:0000256" key="7">
    <source>
        <dbReference type="ARBA" id="ARBA00023136"/>
    </source>
</evidence>
<comment type="similarity">
    <text evidence="9">Belongs to the UbiA prenyltransferase family. Protoheme IX farnesyltransferase subfamily.</text>
</comment>
<dbReference type="InterPro" id="IPR006369">
    <property type="entry name" value="Protohaem_IX_farnesylTrfase"/>
</dbReference>
<dbReference type="NCBIfam" id="TIGR01473">
    <property type="entry name" value="cyoE_ctaB"/>
    <property type="match status" value="1"/>
</dbReference>